<name>A0A0E9S7I2_ANGAN</name>
<dbReference type="EMBL" id="GBXM01072094">
    <property type="protein sequence ID" value="JAH36483.1"/>
    <property type="molecule type" value="Transcribed_RNA"/>
</dbReference>
<reference evidence="1" key="1">
    <citation type="submission" date="2014-11" db="EMBL/GenBank/DDBJ databases">
        <authorList>
            <person name="Amaro Gonzalez C."/>
        </authorList>
    </citation>
    <scope>NUCLEOTIDE SEQUENCE</scope>
</reference>
<proteinExistence type="predicted"/>
<reference evidence="1" key="2">
    <citation type="journal article" date="2015" name="Fish Shellfish Immunol.">
        <title>Early steps in the European eel (Anguilla anguilla)-Vibrio vulnificus interaction in the gills: Role of the RtxA13 toxin.</title>
        <authorList>
            <person name="Callol A."/>
            <person name="Pajuelo D."/>
            <person name="Ebbesson L."/>
            <person name="Teles M."/>
            <person name="MacKenzie S."/>
            <person name="Amaro C."/>
        </authorList>
    </citation>
    <scope>NUCLEOTIDE SEQUENCE</scope>
</reference>
<accession>A0A0E9S7I2</accession>
<protein>
    <submittedName>
        <fullName evidence="1">Uncharacterized protein</fullName>
    </submittedName>
</protein>
<sequence>MEWVLVRSDASFNWVCAELDFRNFDMQIATPQTEPHSHSPKSSFQISA</sequence>
<dbReference type="AlphaFoldDB" id="A0A0E9S7I2"/>
<organism evidence="1">
    <name type="scientific">Anguilla anguilla</name>
    <name type="common">European freshwater eel</name>
    <name type="synonym">Muraena anguilla</name>
    <dbReference type="NCBI Taxonomy" id="7936"/>
    <lineage>
        <taxon>Eukaryota</taxon>
        <taxon>Metazoa</taxon>
        <taxon>Chordata</taxon>
        <taxon>Craniata</taxon>
        <taxon>Vertebrata</taxon>
        <taxon>Euteleostomi</taxon>
        <taxon>Actinopterygii</taxon>
        <taxon>Neopterygii</taxon>
        <taxon>Teleostei</taxon>
        <taxon>Anguilliformes</taxon>
        <taxon>Anguillidae</taxon>
        <taxon>Anguilla</taxon>
    </lineage>
</organism>
<evidence type="ECO:0000313" key="1">
    <source>
        <dbReference type="EMBL" id="JAH36483.1"/>
    </source>
</evidence>